<dbReference type="PANTHER" id="PTHR34219:SF1">
    <property type="entry name" value="PEPSY DOMAIN-CONTAINING PROTEIN"/>
    <property type="match status" value="1"/>
</dbReference>
<dbReference type="RefSeq" id="WP_118864770.1">
    <property type="nucleotide sequence ID" value="NZ_QWLV01000007.1"/>
</dbReference>
<feature type="transmembrane region" description="Helical" evidence="1">
    <location>
        <begin position="177"/>
        <end position="199"/>
    </location>
</feature>
<dbReference type="Proteomes" id="UP000266693">
    <property type="component" value="Unassembled WGS sequence"/>
</dbReference>
<keyword evidence="3" id="KW-1185">Reference proteome</keyword>
<evidence type="ECO:0000313" key="2">
    <source>
        <dbReference type="EMBL" id="RHW16796.1"/>
    </source>
</evidence>
<gene>
    <name evidence="2" type="ORF">D1610_13810</name>
</gene>
<feature type="transmembrane region" description="Helical" evidence="1">
    <location>
        <begin position="383"/>
        <end position="405"/>
    </location>
</feature>
<name>A0A396RMC2_9SPHN</name>
<evidence type="ECO:0000256" key="1">
    <source>
        <dbReference type="SAM" id="Phobius"/>
    </source>
</evidence>
<comment type="caution">
    <text evidence="2">The sequence shown here is derived from an EMBL/GenBank/DDBJ whole genome shotgun (WGS) entry which is preliminary data.</text>
</comment>
<dbReference type="OrthoDB" id="9791166at2"/>
<protein>
    <submittedName>
        <fullName evidence="2">PepSY domain-containing protein</fullName>
    </submittedName>
</protein>
<feature type="transmembrane region" description="Helical" evidence="1">
    <location>
        <begin position="127"/>
        <end position="157"/>
    </location>
</feature>
<dbReference type="EMBL" id="QWLV01000007">
    <property type="protein sequence ID" value="RHW16796.1"/>
    <property type="molecule type" value="Genomic_DNA"/>
</dbReference>
<keyword evidence="1" id="KW-0472">Membrane</keyword>
<accession>A0A396RMC2</accession>
<reference evidence="2 3" key="1">
    <citation type="submission" date="2018-08" db="EMBL/GenBank/DDBJ databases">
        <title>The multiple taxonomic identification of Sphingomonas gilva.</title>
        <authorList>
            <person name="Zhu D."/>
            <person name="Zheng S."/>
        </authorList>
    </citation>
    <scope>NUCLEOTIDE SEQUENCE [LARGE SCALE GENOMIC DNA]</scope>
    <source>
        <strain evidence="2 3">ZDH117</strain>
    </source>
</reference>
<evidence type="ECO:0000313" key="3">
    <source>
        <dbReference type="Proteomes" id="UP000266693"/>
    </source>
</evidence>
<keyword evidence="1" id="KW-1133">Transmembrane helix</keyword>
<sequence>MSGSLRRAVWRWHMFAGLIVLPVLAWMAVTGALYLYKPEIERRLYADWLTVEAGAPLSLAAIQARVEAETGGHVTQFARPGRPEAWRLTVATPEGDRTAFVDPGDGRVLGMTAKGGAMAVLRELHSLVIAGPIANAVTEIVAGWAIILVLTGLWMWWPRCSLSVRGPPGDRRFWRDLHSSIGAAVGVVILFLALTGMTWTGVWGKGLQTLIAAAEAGRPKSPGPNPWEAHGGHGAETLPWSRQAMAAPHGGGAAIGPDRVAAIAEARGLAAPWTITVPRSHGAPWLVARMATRAADAHVIYIDGADGRVLQDARYAAFGAGAKAVEWGIAVHEGREYGEANRLVMLAGAIGLLLLCVTAPVLWWKRRPSPAPRGNGRDAKAVATIMLAVGVIFPLTGLTMLAAMLGEATLARLRP</sequence>
<dbReference type="PANTHER" id="PTHR34219">
    <property type="entry name" value="IRON-REGULATED INNER MEMBRANE PROTEIN-RELATED"/>
    <property type="match status" value="1"/>
</dbReference>
<feature type="transmembrane region" description="Helical" evidence="1">
    <location>
        <begin position="343"/>
        <end position="363"/>
    </location>
</feature>
<dbReference type="InterPro" id="IPR005625">
    <property type="entry name" value="PepSY-ass_TM"/>
</dbReference>
<organism evidence="2 3">
    <name type="scientific">Sphingomonas gilva</name>
    <dbReference type="NCBI Taxonomy" id="2305907"/>
    <lineage>
        <taxon>Bacteria</taxon>
        <taxon>Pseudomonadati</taxon>
        <taxon>Pseudomonadota</taxon>
        <taxon>Alphaproteobacteria</taxon>
        <taxon>Sphingomonadales</taxon>
        <taxon>Sphingomonadaceae</taxon>
        <taxon>Sphingomonas</taxon>
    </lineage>
</organism>
<dbReference type="Pfam" id="PF03929">
    <property type="entry name" value="PepSY_TM"/>
    <property type="match status" value="1"/>
</dbReference>
<feature type="transmembrane region" description="Helical" evidence="1">
    <location>
        <begin position="12"/>
        <end position="36"/>
    </location>
</feature>
<keyword evidence="1" id="KW-0812">Transmembrane</keyword>
<dbReference type="AlphaFoldDB" id="A0A396RMC2"/>
<proteinExistence type="predicted"/>